<keyword evidence="5 16" id="KW-0732">Signal</keyword>
<dbReference type="GO" id="GO:0005576">
    <property type="term" value="C:extracellular region"/>
    <property type="evidence" value="ECO:0007669"/>
    <property type="project" value="UniProtKB-SubCell"/>
</dbReference>
<comment type="similarity">
    <text evidence="13">Belongs to the polysaccharide monooxygenase AA9 family.</text>
</comment>
<keyword evidence="8" id="KW-0186">Copper</keyword>
<dbReference type="GO" id="GO:0046872">
    <property type="term" value="F:metal ion binding"/>
    <property type="evidence" value="ECO:0007669"/>
    <property type="project" value="UniProtKB-KW"/>
</dbReference>
<dbReference type="GO" id="GO:0004497">
    <property type="term" value="F:monooxygenase activity"/>
    <property type="evidence" value="ECO:0007669"/>
    <property type="project" value="UniProtKB-KW"/>
</dbReference>
<dbReference type="GO" id="GO:0030245">
    <property type="term" value="P:cellulose catabolic process"/>
    <property type="evidence" value="ECO:0007669"/>
    <property type="project" value="UniProtKB-KW"/>
</dbReference>
<evidence type="ECO:0000313" key="19">
    <source>
        <dbReference type="Proteomes" id="UP000290288"/>
    </source>
</evidence>
<evidence type="ECO:0000256" key="8">
    <source>
        <dbReference type="ARBA" id="ARBA00023008"/>
    </source>
</evidence>
<evidence type="ECO:0000256" key="7">
    <source>
        <dbReference type="ARBA" id="ARBA00023002"/>
    </source>
</evidence>
<evidence type="ECO:0000256" key="13">
    <source>
        <dbReference type="ARBA" id="ARBA00044502"/>
    </source>
</evidence>
<dbReference type="Gene3D" id="2.70.50.70">
    <property type="match status" value="1"/>
</dbReference>
<keyword evidence="6" id="KW-0136">Cellulose degradation</keyword>
<dbReference type="Proteomes" id="UP000290288">
    <property type="component" value="Unassembled WGS sequence"/>
</dbReference>
<evidence type="ECO:0000313" key="18">
    <source>
        <dbReference type="EMBL" id="RXW15153.1"/>
    </source>
</evidence>
<dbReference type="OrthoDB" id="4849160at2759"/>
<keyword evidence="7" id="KW-0560">Oxidoreductase</keyword>
<evidence type="ECO:0000256" key="15">
    <source>
        <dbReference type="ARBA" id="ARBA00047174"/>
    </source>
</evidence>
<name>A0A4Q2D6R5_9AGAR</name>
<dbReference type="InterPro" id="IPR005103">
    <property type="entry name" value="AA9_LPMO"/>
</dbReference>
<evidence type="ECO:0000259" key="17">
    <source>
        <dbReference type="Pfam" id="PF03443"/>
    </source>
</evidence>
<evidence type="ECO:0000256" key="11">
    <source>
        <dbReference type="ARBA" id="ARBA00023277"/>
    </source>
</evidence>
<keyword evidence="10" id="KW-1015">Disulfide bond</keyword>
<protein>
    <recommendedName>
        <fullName evidence="15">lytic cellulose monooxygenase (C4-dehydrogenating)</fullName>
        <ecNumber evidence="15">1.14.99.56</ecNumber>
    </recommendedName>
</protein>
<comment type="cofactor">
    <cofactor evidence="1">
        <name>Cu(2+)</name>
        <dbReference type="ChEBI" id="CHEBI:29036"/>
    </cofactor>
</comment>
<evidence type="ECO:0000256" key="5">
    <source>
        <dbReference type="ARBA" id="ARBA00022729"/>
    </source>
</evidence>
<evidence type="ECO:0000256" key="1">
    <source>
        <dbReference type="ARBA" id="ARBA00001973"/>
    </source>
</evidence>
<dbReference type="CDD" id="cd21175">
    <property type="entry name" value="LPMO_AA9"/>
    <property type="match status" value="1"/>
</dbReference>
<organism evidence="18 19">
    <name type="scientific">Candolleomyces aberdarensis</name>
    <dbReference type="NCBI Taxonomy" id="2316362"/>
    <lineage>
        <taxon>Eukaryota</taxon>
        <taxon>Fungi</taxon>
        <taxon>Dikarya</taxon>
        <taxon>Basidiomycota</taxon>
        <taxon>Agaricomycotina</taxon>
        <taxon>Agaricomycetes</taxon>
        <taxon>Agaricomycetidae</taxon>
        <taxon>Agaricales</taxon>
        <taxon>Agaricineae</taxon>
        <taxon>Psathyrellaceae</taxon>
        <taxon>Candolleomyces</taxon>
    </lineage>
</organism>
<feature type="domain" description="Auxiliary Activity family 9 catalytic" evidence="17">
    <location>
        <begin position="21"/>
        <end position="233"/>
    </location>
</feature>
<dbReference type="Pfam" id="PF03443">
    <property type="entry name" value="AA9"/>
    <property type="match status" value="1"/>
</dbReference>
<keyword evidence="4" id="KW-0479">Metal-binding</keyword>
<evidence type="ECO:0000256" key="16">
    <source>
        <dbReference type="SAM" id="SignalP"/>
    </source>
</evidence>
<evidence type="ECO:0000256" key="3">
    <source>
        <dbReference type="ARBA" id="ARBA00022525"/>
    </source>
</evidence>
<evidence type="ECO:0000256" key="2">
    <source>
        <dbReference type="ARBA" id="ARBA00004613"/>
    </source>
</evidence>
<evidence type="ECO:0000256" key="10">
    <source>
        <dbReference type="ARBA" id="ARBA00023157"/>
    </source>
</evidence>
<dbReference type="InterPro" id="IPR049892">
    <property type="entry name" value="AA9"/>
</dbReference>
<reference evidence="18 19" key="1">
    <citation type="submission" date="2019-01" db="EMBL/GenBank/DDBJ databases">
        <title>Draft genome sequence of Psathyrella aberdarensis IHI B618.</title>
        <authorList>
            <person name="Buettner E."/>
            <person name="Kellner H."/>
        </authorList>
    </citation>
    <scope>NUCLEOTIDE SEQUENCE [LARGE SCALE GENOMIC DNA]</scope>
    <source>
        <strain evidence="18 19">IHI B618</strain>
    </source>
</reference>
<dbReference type="AlphaFoldDB" id="A0A4Q2D6R5"/>
<evidence type="ECO:0000256" key="14">
    <source>
        <dbReference type="ARBA" id="ARBA00045077"/>
    </source>
</evidence>
<accession>A0A4Q2D6R5</accession>
<dbReference type="STRING" id="2316362.A0A4Q2D6R5"/>
<evidence type="ECO:0000256" key="6">
    <source>
        <dbReference type="ARBA" id="ARBA00023001"/>
    </source>
</evidence>
<feature type="signal peptide" evidence="16">
    <location>
        <begin position="1"/>
        <end position="20"/>
    </location>
</feature>
<comment type="subcellular location">
    <subcellularLocation>
        <location evidence="2">Secreted</location>
    </subcellularLocation>
</comment>
<proteinExistence type="inferred from homology"/>
<evidence type="ECO:0000256" key="9">
    <source>
        <dbReference type="ARBA" id="ARBA00023033"/>
    </source>
</evidence>
<keyword evidence="11" id="KW-0119">Carbohydrate metabolism</keyword>
<keyword evidence="3" id="KW-0964">Secreted</keyword>
<feature type="chain" id="PRO_5020350489" description="lytic cellulose monooxygenase (C4-dehydrogenating)" evidence="16">
    <location>
        <begin position="21"/>
        <end position="251"/>
    </location>
</feature>
<dbReference type="EMBL" id="SDEE01000590">
    <property type="protein sequence ID" value="RXW15153.1"/>
    <property type="molecule type" value="Genomic_DNA"/>
</dbReference>
<comment type="catalytic activity">
    <reaction evidence="14">
        <text>[(1-&gt;4)-beta-D-glucosyl]n+m + reduced acceptor + O2 = 4-dehydro-beta-D-glucosyl-[(1-&gt;4)-beta-D-glucosyl]n-1 + [(1-&gt;4)-beta-D-glucosyl]m + acceptor + H2O.</text>
        <dbReference type="EC" id="1.14.99.56"/>
    </reaction>
</comment>
<gene>
    <name evidence="18" type="ORF">EST38_g10700</name>
</gene>
<dbReference type="PANTHER" id="PTHR33353:SF10">
    <property type="entry name" value="ENDO-BETA-1,4-GLUCANASE D"/>
    <property type="match status" value="1"/>
</dbReference>
<keyword evidence="12" id="KW-0624">Polysaccharide degradation</keyword>
<sequence>MLFSASAILAAAAFVGEVAAHGYVPFIRINGTTIPGWDVTKDGYTNPQPLRVVRATKADSGFVSSVNSGEITCSIGNSKLPPGPITATVAAGGTVTAVWNTWPVGHYGPIIDYIAKCPASGCSSWKADTGKPWIKIGQKTYNGEWPSDTLAKNGFTHDIKIPRNLASGDYLIRHEQIALHGASSAGGAQFYPVCIQITIVGGGSLVPQGQLGFPGAYTTNDPGILFNPYRGDAANRAYVPPGGPVYSGLQF</sequence>
<evidence type="ECO:0000256" key="12">
    <source>
        <dbReference type="ARBA" id="ARBA00023326"/>
    </source>
</evidence>
<comment type="caution">
    <text evidence="18">The sequence shown here is derived from an EMBL/GenBank/DDBJ whole genome shotgun (WGS) entry which is preliminary data.</text>
</comment>
<keyword evidence="19" id="KW-1185">Reference proteome</keyword>
<evidence type="ECO:0000256" key="4">
    <source>
        <dbReference type="ARBA" id="ARBA00022723"/>
    </source>
</evidence>
<dbReference type="PANTHER" id="PTHR33353">
    <property type="entry name" value="PUTATIVE (AFU_ORTHOLOGUE AFUA_1G12560)-RELATED"/>
    <property type="match status" value="1"/>
</dbReference>
<dbReference type="EC" id="1.14.99.56" evidence="15"/>
<keyword evidence="9" id="KW-0503">Monooxygenase</keyword>